<protein>
    <submittedName>
        <fullName evidence="2">Uncharacterized protein</fullName>
    </submittedName>
</protein>
<reference evidence="2" key="1">
    <citation type="journal article" date="2015" name="Nature">
        <title>Complex archaea that bridge the gap between prokaryotes and eukaryotes.</title>
        <authorList>
            <person name="Spang A."/>
            <person name="Saw J.H."/>
            <person name="Jorgensen S.L."/>
            <person name="Zaremba-Niedzwiedzka K."/>
            <person name="Martijn J."/>
            <person name="Lind A.E."/>
            <person name="van Eijk R."/>
            <person name="Schleper C."/>
            <person name="Guy L."/>
            <person name="Ettema T.J."/>
        </authorList>
    </citation>
    <scope>NUCLEOTIDE SEQUENCE</scope>
</reference>
<feature type="transmembrane region" description="Helical" evidence="1">
    <location>
        <begin position="55"/>
        <end position="72"/>
    </location>
</feature>
<keyword evidence="1" id="KW-0472">Membrane</keyword>
<dbReference type="AlphaFoldDB" id="A0A0F9IUE6"/>
<dbReference type="EMBL" id="LAZR01011579">
    <property type="protein sequence ID" value="KKM60958.1"/>
    <property type="molecule type" value="Genomic_DNA"/>
</dbReference>
<name>A0A0F9IUE6_9ZZZZ</name>
<evidence type="ECO:0000313" key="2">
    <source>
        <dbReference type="EMBL" id="KKM60958.1"/>
    </source>
</evidence>
<keyword evidence="1" id="KW-1133">Transmembrane helix</keyword>
<sequence length="135" mass="15379">MSEDGFWVKALTPNDTEEVKPGLFIQKKLGRYRQVHPSAWDGKVIKKNLFFGGDFVKSFIFFAILMFIVWSYQHDVQAYQDFYLEVSGDPLAYCSDVQTAINVPCTEQNERLGLCTNFPDGSNQLDLGDILIAEQ</sequence>
<keyword evidence="1" id="KW-0812">Transmembrane</keyword>
<comment type="caution">
    <text evidence="2">The sequence shown here is derived from an EMBL/GenBank/DDBJ whole genome shotgun (WGS) entry which is preliminary data.</text>
</comment>
<evidence type="ECO:0000256" key="1">
    <source>
        <dbReference type="SAM" id="Phobius"/>
    </source>
</evidence>
<organism evidence="2">
    <name type="scientific">marine sediment metagenome</name>
    <dbReference type="NCBI Taxonomy" id="412755"/>
    <lineage>
        <taxon>unclassified sequences</taxon>
        <taxon>metagenomes</taxon>
        <taxon>ecological metagenomes</taxon>
    </lineage>
</organism>
<gene>
    <name evidence="2" type="ORF">LCGC14_1536590</name>
</gene>
<accession>A0A0F9IUE6</accession>
<proteinExistence type="predicted"/>